<dbReference type="Proteomes" id="UP000093482">
    <property type="component" value="Unassembled WGS sequence"/>
</dbReference>
<proteinExistence type="predicted"/>
<reference evidence="1 2" key="1">
    <citation type="submission" date="2016-07" db="EMBL/GenBank/DDBJ databases">
        <title>Caryophanon latum genome sequencing.</title>
        <authorList>
            <person name="Verma A."/>
            <person name="Pal Y."/>
            <person name="Krishnamurthi S."/>
        </authorList>
    </citation>
    <scope>NUCLEOTIDE SEQUENCE [LARGE SCALE GENOMIC DNA]</scope>
    <source>
        <strain evidence="1 2">DSM 14151</strain>
    </source>
</reference>
<evidence type="ECO:0000313" key="1">
    <source>
        <dbReference type="EMBL" id="OCS90485.1"/>
    </source>
</evidence>
<comment type="caution">
    <text evidence="1">The sequence shown here is derived from an EMBL/GenBank/DDBJ whole genome shotgun (WGS) entry which is preliminary data.</text>
</comment>
<protein>
    <submittedName>
        <fullName evidence="1">Uncharacterized protein</fullName>
    </submittedName>
</protein>
<name>A0A1C0YTJ3_9BACL</name>
<dbReference type="OrthoDB" id="2453187at2"/>
<evidence type="ECO:0000313" key="2">
    <source>
        <dbReference type="Proteomes" id="UP000093482"/>
    </source>
</evidence>
<dbReference type="AlphaFoldDB" id="A0A1C0YTJ3"/>
<sequence>MKQQKFWKVILRYGHVGQFNEISVARYLAFPAHFSIMDVCDHAKTMPGVKDKGVVGAKQITFAEFKQGRREESYDFYLQKLKTFNPRTA</sequence>
<keyword evidence="2" id="KW-1185">Reference proteome</keyword>
<dbReference type="EMBL" id="MATO01000037">
    <property type="protein sequence ID" value="OCS90485.1"/>
    <property type="molecule type" value="Genomic_DNA"/>
</dbReference>
<dbReference type="RefSeq" id="WP_066464759.1">
    <property type="nucleotide sequence ID" value="NZ_MATO01000037.1"/>
</dbReference>
<accession>A0A1C0YTJ3</accession>
<organism evidence="1 2">
    <name type="scientific">Caryophanon latum</name>
    <dbReference type="NCBI Taxonomy" id="33977"/>
    <lineage>
        <taxon>Bacteria</taxon>
        <taxon>Bacillati</taxon>
        <taxon>Bacillota</taxon>
        <taxon>Bacilli</taxon>
        <taxon>Bacillales</taxon>
        <taxon>Caryophanaceae</taxon>
        <taxon>Caryophanon</taxon>
    </lineage>
</organism>
<gene>
    <name evidence="1" type="ORF">A6K76_11510</name>
</gene>